<accession>A0A974P6U5</accession>
<keyword evidence="2 5" id="KW-0689">Ribosomal protein</keyword>
<evidence type="ECO:0000256" key="6">
    <source>
        <dbReference type="SAM" id="MobiDB-lite"/>
    </source>
</evidence>
<dbReference type="AlphaFoldDB" id="A0A974P6U5"/>
<organism evidence="7">
    <name type="scientific">Phenylobacterium glaciei</name>
    <dbReference type="NCBI Taxonomy" id="2803784"/>
    <lineage>
        <taxon>Bacteria</taxon>
        <taxon>Pseudomonadati</taxon>
        <taxon>Pseudomonadota</taxon>
        <taxon>Alphaproteobacteria</taxon>
        <taxon>Caulobacterales</taxon>
        <taxon>Caulobacteraceae</taxon>
        <taxon>Phenylobacterium</taxon>
    </lineage>
</organism>
<dbReference type="GO" id="GO:0003735">
    <property type="term" value="F:structural constituent of ribosome"/>
    <property type="evidence" value="ECO:0007669"/>
    <property type="project" value="InterPro"/>
</dbReference>
<reference evidence="7" key="1">
    <citation type="submission" date="2021-01" db="EMBL/GenBank/DDBJ databases">
        <title>Genome sequence of Phenylobacterium sp. 20VBR1 isolated from a valley glaceir, Ny-Alesund, Svalbard.</title>
        <authorList>
            <person name="Thomas F.A."/>
            <person name="Krishnan K.P."/>
            <person name="Sinha R.K."/>
        </authorList>
    </citation>
    <scope>NUCLEOTIDE SEQUENCE</scope>
    <source>
        <strain evidence="7">20VBR1</strain>
    </source>
</reference>
<dbReference type="HAMAP" id="MF_00391">
    <property type="entry name" value="Ribosomal_bL34"/>
    <property type="match status" value="1"/>
</dbReference>
<gene>
    <name evidence="5 7" type="primary">rpmH</name>
    <name evidence="7" type="ORF">JKL49_26750</name>
</gene>
<protein>
    <recommendedName>
        <fullName evidence="4 5">Large ribosomal subunit protein bL34</fullName>
    </recommendedName>
</protein>
<dbReference type="EMBL" id="CP068570">
    <property type="protein sequence ID" value="QQZ52107.1"/>
    <property type="molecule type" value="Genomic_DNA"/>
</dbReference>
<dbReference type="PANTHER" id="PTHR14503:SF4">
    <property type="entry name" value="LARGE RIBOSOMAL SUBUNIT PROTEIN BL34M"/>
    <property type="match status" value="1"/>
</dbReference>
<dbReference type="GO" id="GO:1990904">
    <property type="term" value="C:ribonucleoprotein complex"/>
    <property type="evidence" value="ECO:0007669"/>
    <property type="project" value="UniProtKB-KW"/>
</dbReference>
<dbReference type="GO" id="GO:0005840">
    <property type="term" value="C:ribosome"/>
    <property type="evidence" value="ECO:0007669"/>
    <property type="project" value="UniProtKB-KW"/>
</dbReference>
<name>A0A974P6U5_9CAUL</name>
<dbReference type="NCBIfam" id="TIGR01030">
    <property type="entry name" value="rpmH_bact"/>
    <property type="match status" value="1"/>
</dbReference>
<dbReference type="FunFam" id="1.10.287.3980:FF:000001">
    <property type="entry name" value="Mitochondrial ribosomal protein L34"/>
    <property type="match status" value="1"/>
</dbReference>
<evidence type="ECO:0000256" key="5">
    <source>
        <dbReference type="HAMAP-Rule" id="MF_00391"/>
    </source>
</evidence>
<feature type="region of interest" description="Disordered" evidence="6">
    <location>
        <begin position="27"/>
        <end position="51"/>
    </location>
</feature>
<evidence type="ECO:0000256" key="3">
    <source>
        <dbReference type="ARBA" id="ARBA00023274"/>
    </source>
</evidence>
<feature type="compositionally biased region" description="Basic residues" evidence="6">
    <location>
        <begin position="38"/>
        <end position="51"/>
    </location>
</feature>
<dbReference type="Gene3D" id="1.10.287.3980">
    <property type="match status" value="1"/>
</dbReference>
<sequence length="51" mass="6029">MSTRSQSRETHFPALRLVRARRHGWRSRMATKNGQKVIARRRAKGRKRLTA</sequence>
<evidence type="ECO:0000256" key="4">
    <source>
        <dbReference type="ARBA" id="ARBA00035177"/>
    </source>
</evidence>
<evidence type="ECO:0000256" key="1">
    <source>
        <dbReference type="ARBA" id="ARBA00010111"/>
    </source>
</evidence>
<dbReference type="Pfam" id="PF00468">
    <property type="entry name" value="Ribosomal_L34"/>
    <property type="match status" value="1"/>
</dbReference>
<keyword evidence="3 5" id="KW-0687">Ribonucleoprotein</keyword>
<evidence type="ECO:0000256" key="2">
    <source>
        <dbReference type="ARBA" id="ARBA00022980"/>
    </source>
</evidence>
<dbReference type="GO" id="GO:0006412">
    <property type="term" value="P:translation"/>
    <property type="evidence" value="ECO:0007669"/>
    <property type="project" value="UniProtKB-UniRule"/>
</dbReference>
<dbReference type="InterPro" id="IPR000271">
    <property type="entry name" value="Ribosomal_bL34"/>
</dbReference>
<proteinExistence type="inferred from homology"/>
<comment type="similarity">
    <text evidence="1 5">Belongs to the bacterial ribosomal protein bL34 family.</text>
</comment>
<evidence type="ECO:0000313" key="7">
    <source>
        <dbReference type="EMBL" id="QQZ52107.1"/>
    </source>
</evidence>
<dbReference type="PANTHER" id="PTHR14503">
    <property type="entry name" value="MITOCHONDRIAL RIBOSOMAL PROTEIN 34 FAMILY MEMBER"/>
    <property type="match status" value="1"/>
</dbReference>